<dbReference type="AlphaFoldDB" id="A0A5R9QJV6"/>
<dbReference type="SMART" id="SM00822">
    <property type="entry name" value="PKS_KR"/>
    <property type="match status" value="1"/>
</dbReference>
<dbReference type="PROSITE" id="PS00061">
    <property type="entry name" value="ADH_SHORT"/>
    <property type="match status" value="1"/>
</dbReference>
<dbReference type="PANTHER" id="PTHR44196">
    <property type="entry name" value="DEHYDROGENASE/REDUCTASE SDR FAMILY MEMBER 7B"/>
    <property type="match status" value="1"/>
</dbReference>
<dbReference type="RefSeq" id="WP_138410695.1">
    <property type="nucleotide sequence ID" value="NZ_QLAG01000001.1"/>
</dbReference>
<accession>A0A5R9QJV6</accession>
<protein>
    <submittedName>
        <fullName evidence="5">Short-chain dehydrogenase</fullName>
    </submittedName>
</protein>
<name>A0A5R9QJV6_9GAMM</name>
<sequence length="334" mass="36306">MRDKVVVVTGASAGVGRATALEFARQGARLALLARGEEGLQGARREIEALGGSALTIRVDVADPAQVDAAAERIEAELGPIDIWVNNAMVTILAPVHQISAEEYRRVTEVSYLGTVHGTCAALRRMRARNRGTIVQVGSALAYRAIPLQSAYCAAKFAVRGFTDALRVELRHDRSRVHVTMVQLAAFNTPQFDWARTRLPKRPQPVPPIFQPEIAARGIVWAAGQRRREVWLGFPAVKTILGNGLFPWLADRVLVRQGYSGQQTERPVAEDRPDNLFEPVPRDMGSHGRFDAEAKTHSVQVWASMHRRGLALGALALAGGALVAGRLSRGGRPG</sequence>
<feature type="domain" description="Ketoreductase" evidence="4">
    <location>
        <begin position="4"/>
        <end position="188"/>
    </location>
</feature>
<dbReference type="InterPro" id="IPR002347">
    <property type="entry name" value="SDR_fam"/>
</dbReference>
<dbReference type="SUPFAM" id="SSF51735">
    <property type="entry name" value="NAD(P)-binding Rossmann-fold domains"/>
    <property type="match status" value="1"/>
</dbReference>
<dbReference type="EMBL" id="QLAG01000001">
    <property type="protein sequence ID" value="TLX65587.1"/>
    <property type="molecule type" value="Genomic_DNA"/>
</dbReference>
<organism evidence="5 6">
    <name type="scientific">Stutzerimonas nosocomialis</name>
    <dbReference type="NCBI Taxonomy" id="1056496"/>
    <lineage>
        <taxon>Bacteria</taxon>
        <taxon>Pseudomonadati</taxon>
        <taxon>Pseudomonadota</taxon>
        <taxon>Gammaproteobacteria</taxon>
        <taxon>Pseudomonadales</taxon>
        <taxon>Pseudomonadaceae</taxon>
        <taxon>Stutzerimonas</taxon>
    </lineage>
</organism>
<keyword evidence="6" id="KW-1185">Reference proteome</keyword>
<dbReference type="Proteomes" id="UP000306753">
    <property type="component" value="Unassembled WGS sequence"/>
</dbReference>
<dbReference type="Pfam" id="PF00106">
    <property type="entry name" value="adh_short"/>
    <property type="match status" value="1"/>
</dbReference>
<keyword evidence="2" id="KW-0560">Oxidoreductase</keyword>
<reference evidence="5 6" key="1">
    <citation type="journal article" date="2017" name="Eur. J. Clin. Microbiol. Infect. Dis.">
        <title>Uncommonly isolated clinical Pseudomonas: identification and phylogenetic assignation.</title>
        <authorList>
            <person name="Mulet M."/>
            <person name="Gomila M."/>
            <person name="Ramirez A."/>
            <person name="Cardew S."/>
            <person name="Moore E.R."/>
            <person name="Lalucat J."/>
            <person name="Garcia-Valdes E."/>
        </authorList>
    </citation>
    <scope>NUCLEOTIDE SEQUENCE [LARGE SCALE GENOMIC DNA]</scope>
    <source>
        <strain evidence="5 6">SD129</strain>
    </source>
</reference>
<dbReference type="InterPro" id="IPR036291">
    <property type="entry name" value="NAD(P)-bd_dom_sf"/>
</dbReference>
<evidence type="ECO:0000313" key="6">
    <source>
        <dbReference type="Proteomes" id="UP000306753"/>
    </source>
</evidence>
<evidence type="ECO:0000313" key="5">
    <source>
        <dbReference type="EMBL" id="TLX65587.1"/>
    </source>
</evidence>
<dbReference type="GO" id="GO:0016020">
    <property type="term" value="C:membrane"/>
    <property type="evidence" value="ECO:0007669"/>
    <property type="project" value="TreeGrafter"/>
</dbReference>
<proteinExistence type="inferred from homology"/>
<dbReference type="CDD" id="cd05360">
    <property type="entry name" value="SDR_c3"/>
    <property type="match status" value="1"/>
</dbReference>
<dbReference type="PRINTS" id="PR00081">
    <property type="entry name" value="GDHRDH"/>
</dbReference>
<dbReference type="NCBIfam" id="NF005495">
    <property type="entry name" value="PRK07109.1"/>
    <property type="match status" value="1"/>
</dbReference>
<evidence type="ECO:0000256" key="1">
    <source>
        <dbReference type="ARBA" id="ARBA00006484"/>
    </source>
</evidence>
<evidence type="ECO:0000256" key="2">
    <source>
        <dbReference type="ARBA" id="ARBA00023002"/>
    </source>
</evidence>
<gene>
    <name evidence="5" type="ORF">DN820_00930</name>
</gene>
<comment type="similarity">
    <text evidence="1 3">Belongs to the short-chain dehydrogenases/reductases (SDR) family.</text>
</comment>
<evidence type="ECO:0000256" key="3">
    <source>
        <dbReference type="RuleBase" id="RU000363"/>
    </source>
</evidence>
<dbReference type="InterPro" id="IPR057326">
    <property type="entry name" value="KR_dom"/>
</dbReference>
<dbReference type="GO" id="GO:0016491">
    <property type="term" value="F:oxidoreductase activity"/>
    <property type="evidence" value="ECO:0007669"/>
    <property type="project" value="UniProtKB-KW"/>
</dbReference>
<dbReference type="PRINTS" id="PR00080">
    <property type="entry name" value="SDRFAMILY"/>
</dbReference>
<dbReference type="Gene3D" id="3.40.50.720">
    <property type="entry name" value="NAD(P)-binding Rossmann-like Domain"/>
    <property type="match status" value="1"/>
</dbReference>
<comment type="caution">
    <text evidence="5">The sequence shown here is derived from an EMBL/GenBank/DDBJ whole genome shotgun (WGS) entry which is preliminary data.</text>
</comment>
<evidence type="ECO:0000259" key="4">
    <source>
        <dbReference type="SMART" id="SM00822"/>
    </source>
</evidence>
<dbReference type="InterPro" id="IPR020904">
    <property type="entry name" value="Sc_DH/Rdtase_CS"/>
</dbReference>
<dbReference type="PANTHER" id="PTHR44196:SF1">
    <property type="entry name" value="DEHYDROGENASE_REDUCTASE SDR FAMILY MEMBER 7B"/>
    <property type="match status" value="1"/>
</dbReference>